<dbReference type="Gene3D" id="3.20.20.80">
    <property type="entry name" value="Glycosidases"/>
    <property type="match status" value="1"/>
</dbReference>
<dbReference type="PANTHER" id="PTHR43405">
    <property type="entry name" value="GLYCOSYL HYDROLASE DIGH"/>
    <property type="match status" value="1"/>
</dbReference>
<sequence length="485" mass="55017">MNSSFSLSLRPQFWRKLVSSLLIGTTLSSLLPWSNPALAQTNLYCQFSPQAIAEKDTLRERMVQGDQQATRQYQDLIKTHGDLLRQCRSRNWPQTQAIWLRLYPCDASPGALDRVLDHIVEKGYNEVYIEVFYNSQVLLPANDNPTPWLPVLRSPGQENIDLLATAIQKGRDRGLKVYAWLFTMNFGYGYGVRSDRQGAIARNGRGQNSLAVVHDGSQLFIDPYSRQAQTDYYQLVQAVLKRRPDGVLFDYIRYPRGSGQDSVAGQVQDLWIYGPASRQALLQRAGNNQGRELIERFLNRGSINGSDLQAVRSLYPNESGPQWQGLSQSNLQTALWDLAVAHAAQGVIDFLNFAATPVMRQGLPAGAVFFPLANQPVGQQGYDSRLQPWDRFSTQMEWHPMVYSVCGHTRCILEEVQRVVNRAPSQTRVVPALAGFWGRPDGNRPSLDAQMQDIRRYFPQINAVSHFAYSWQEPQRDRERQACRP</sequence>
<evidence type="ECO:0000313" key="4">
    <source>
        <dbReference type="Proteomes" id="UP001526426"/>
    </source>
</evidence>
<evidence type="ECO:0000256" key="1">
    <source>
        <dbReference type="ARBA" id="ARBA00022729"/>
    </source>
</evidence>
<keyword evidence="1" id="KW-0732">Signal</keyword>
<protein>
    <submittedName>
        <fullName evidence="3">Family 10 glycosylhydrolase</fullName>
    </submittedName>
</protein>
<organism evidence="3 4">
    <name type="scientific">Spirulina subsalsa FACHB-351</name>
    <dbReference type="NCBI Taxonomy" id="234711"/>
    <lineage>
        <taxon>Bacteria</taxon>
        <taxon>Bacillati</taxon>
        <taxon>Cyanobacteriota</taxon>
        <taxon>Cyanophyceae</taxon>
        <taxon>Spirulinales</taxon>
        <taxon>Spirulinaceae</taxon>
        <taxon>Spirulina</taxon>
    </lineage>
</organism>
<dbReference type="InterPro" id="IPR017853">
    <property type="entry name" value="GH"/>
</dbReference>
<dbReference type="InterPro" id="IPR003790">
    <property type="entry name" value="GHL10"/>
</dbReference>
<reference evidence="3 4" key="1">
    <citation type="submission" date="2021-08" db="EMBL/GenBank/DDBJ databases">
        <title>Draft genome sequence of Spirulina subsalsa with high tolerance to salinity and hype-accumulation of phycocyanin.</title>
        <authorList>
            <person name="Pei H."/>
            <person name="Jiang L."/>
        </authorList>
    </citation>
    <scope>NUCLEOTIDE SEQUENCE [LARGE SCALE GENOMIC DNA]</scope>
    <source>
        <strain evidence="3 4">FACHB-351</strain>
    </source>
</reference>
<dbReference type="RefSeq" id="WP_265266606.1">
    <property type="nucleotide sequence ID" value="NZ_JAIHOM010000161.1"/>
</dbReference>
<feature type="domain" description="Glycosyl hydrolase-like 10" evidence="2">
    <location>
        <begin position="116"/>
        <end position="263"/>
    </location>
</feature>
<keyword evidence="4" id="KW-1185">Reference proteome</keyword>
<evidence type="ECO:0000313" key="3">
    <source>
        <dbReference type="EMBL" id="MCW6038685.1"/>
    </source>
</evidence>
<proteinExistence type="predicted"/>
<comment type="caution">
    <text evidence="3">The sequence shown here is derived from an EMBL/GenBank/DDBJ whole genome shotgun (WGS) entry which is preliminary data.</text>
</comment>
<dbReference type="Proteomes" id="UP001526426">
    <property type="component" value="Unassembled WGS sequence"/>
</dbReference>
<accession>A0ABT3LB22</accession>
<dbReference type="Pfam" id="PF02638">
    <property type="entry name" value="GHL10"/>
    <property type="match status" value="1"/>
</dbReference>
<dbReference type="InterPro" id="IPR052177">
    <property type="entry name" value="Divisome_Glycosyl_Hydrolase"/>
</dbReference>
<dbReference type="PANTHER" id="PTHR43405:SF1">
    <property type="entry name" value="GLYCOSYL HYDROLASE DIGH"/>
    <property type="match status" value="1"/>
</dbReference>
<dbReference type="EMBL" id="JAIHOM010000161">
    <property type="protein sequence ID" value="MCW6038685.1"/>
    <property type="molecule type" value="Genomic_DNA"/>
</dbReference>
<name>A0ABT3LB22_9CYAN</name>
<evidence type="ECO:0000259" key="2">
    <source>
        <dbReference type="Pfam" id="PF02638"/>
    </source>
</evidence>
<gene>
    <name evidence="3" type="ORF">K4A83_20765</name>
</gene>
<dbReference type="SUPFAM" id="SSF51445">
    <property type="entry name" value="(Trans)glycosidases"/>
    <property type="match status" value="1"/>
</dbReference>